<evidence type="ECO:0000313" key="2">
    <source>
        <dbReference type="Proteomes" id="UP001058074"/>
    </source>
</evidence>
<comment type="caution">
    <text evidence="1">The sequence shown here is derived from an EMBL/GenBank/DDBJ whole genome shotgun (WGS) entry which is preliminary data.</text>
</comment>
<dbReference type="EMBL" id="BROD01000001">
    <property type="protein sequence ID" value="GKX65360.1"/>
    <property type="molecule type" value="Genomic_DNA"/>
</dbReference>
<dbReference type="Proteomes" id="UP001058074">
    <property type="component" value="Unassembled WGS sequence"/>
</dbReference>
<keyword evidence="2" id="KW-1185">Reference proteome</keyword>
<organism evidence="1 2">
    <name type="scientific">Inconstantimicrobium mannanitabidum</name>
    <dbReference type="NCBI Taxonomy" id="1604901"/>
    <lineage>
        <taxon>Bacteria</taxon>
        <taxon>Bacillati</taxon>
        <taxon>Bacillota</taxon>
        <taxon>Clostridia</taxon>
        <taxon>Eubacteriales</taxon>
        <taxon>Clostridiaceae</taxon>
        <taxon>Inconstantimicrobium</taxon>
    </lineage>
</organism>
<gene>
    <name evidence="1" type="ORF">rsdtw13_06180</name>
</gene>
<accession>A0ACB5R8K2</accession>
<sequence>MRINKRINIFFISLILVFSVKAVNVFAASISVKVNSLNVNKQSAKVDESVKINASATGSKNLLYKFSIFDGTRWYVLQDYSSKNNTVWKPYRASTSKIKLEVKDKYSSKNYNSKQINYQVYSNVKIQALSTDVKVSQVISAPVQVTTITNLPSGVLYKYSVFDGQAWKTVRDYTYNKSMIWKALKAGKYIIKVDVKQANSLRSPDTSTQTSIQIVDKPQVQDLSSDVASPRKIGNTIILTAKSTFGTSPLYRYWVNSGTTWVKVRDYSSDANYSWIPTEEGQYKIKVDVKDSKSLNDVDDSKEISFGILKYGVLNYVDTNLSLSGFLDSEMNLATKAQTWSNGNWIDATKDQVSYYLNPTNFINDYGINQFLKLNYVDGISVEDLNKVLVGKGVLDGHGADFLEAGKQYNINPVYLVAHSLLETGNGTSALAKGISVKSIHEDFGYINSKIITLDNPVTVYNMYGVGAYDSNPDLWGSEKAYNEGWTSVSKAIIGGAKFISKGYINNLTLKQDTLYKMRWDINTLYRSPSTLYAHQYATDIGWAYKQSVIMKKIIGQMSNSMFYYEIPRFNLP</sequence>
<reference evidence="1" key="1">
    <citation type="journal article" date="2025" name="Int. J. Syst. Evol. Microbiol.">
        <title>Inconstantimicrobium mannanitabidum sp. nov., a novel member of the family Clostridiaceae isolated from anoxic soil under the treatment of reductive soil disinfestation.</title>
        <authorList>
            <person name="Ueki A."/>
            <person name="Tonouchi A."/>
            <person name="Honma S."/>
            <person name="Kaku N."/>
            <person name="Ueki K."/>
        </authorList>
    </citation>
    <scope>NUCLEOTIDE SEQUENCE</scope>
    <source>
        <strain evidence="1">TW13</strain>
    </source>
</reference>
<protein>
    <submittedName>
        <fullName evidence="1">Uncharacterized protein</fullName>
    </submittedName>
</protein>
<proteinExistence type="predicted"/>
<name>A0ACB5R8K2_9CLOT</name>
<evidence type="ECO:0000313" key="1">
    <source>
        <dbReference type="EMBL" id="GKX65360.1"/>
    </source>
</evidence>